<feature type="compositionally biased region" description="Polar residues" evidence="2">
    <location>
        <begin position="203"/>
        <end position="215"/>
    </location>
</feature>
<feature type="region of interest" description="Disordered" evidence="2">
    <location>
        <begin position="203"/>
        <end position="267"/>
    </location>
</feature>
<dbReference type="EMBL" id="MLFT02000006">
    <property type="protein sequence ID" value="PHT45124.1"/>
    <property type="molecule type" value="Genomic_DNA"/>
</dbReference>
<evidence type="ECO:0000259" key="3">
    <source>
        <dbReference type="Pfam" id="PF02234"/>
    </source>
</evidence>
<feature type="domain" description="Cyclin-dependent kinase inhibitor" evidence="3">
    <location>
        <begin position="593"/>
        <end position="613"/>
    </location>
</feature>
<protein>
    <recommendedName>
        <fullName evidence="7">MULE transposase domain-containing protein</fullName>
    </recommendedName>
</protein>
<dbReference type="STRING" id="33114.A0A2G2WIR2"/>
<dbReference type="GO" id="GO:0004861">
    <property type="term" value="F:cyclin-dependent protein serine/threonine kinase inhibitor activity"/>
    <property type="evidence" value="ECO:0007669"/>
    <property type="project" value="InterPro"/>
</dbReference>
<dbReference type="OrthoDB" id="1304958at2759"/>
<evidence type="ECO:0008006" key="7">
    <source>
        <dbReference type="Google" id="ProtNLM"/>
    </source>
</evidence>
<evidence type="ECO:0000256" key="1">
    <source>
        <dbReference type="ARBA" id="ARBA00023013"/>
    </source>
</evidence>
<dbReference type="Proteomes" id="UP000224567">
    <property type="component" value="Unassembled WGS sequence"/>
</dbReference>
<organism evidence="5 6">
    <name type="scientific">Capsicum baccatum</name>
    <name type="common">Peruvian pepper</name>
    <dbReference type="NCBI Taxonomy" id="33114"/>
    <lineage>
        <taxon>Eukaryota</taxon>
        <taxon>Viridiplantae</taxon>
        <taxon>Streptophyta</taxon>
        <taxon>Embryophyta</taxon>
        <taxon>Tracheophyta</taxon>
        <taxon>Spermatophyta</taxon>
        <taxon>Magnoliopsida</taxon>
        <taxon>eudicotyledons</taxon>
        <taxon>Gunneridae</taxon>
        <taxon>Pentapetalae</taxon>
        <taxon>asterids</taxon>
        <taxon>lamiids</taxon>
        <taxon>Solanales</taxon>
        <taxon>Solanaceae</taxon>
        <taxon>Solanoideae</taxon>
        <taxon>Capsiceae</taxon>
        <taxon>Capsicum</taxon>
    </lineage>
</organism>
<feature type="domain" description="MULE transposase" evidence="4">
    <location>
        <begin position="418"/>
        <end position="493"/>
    </location>
</feature>
<dbReference type="Gene3D" id="4.10.365.10">
    <property type="entry name" value="p27"/>
    <property type="match status" value="1"/>
</dbReference>
<evidence type="ECO:0000256" key="2">
    <source>
        <dbReference type="SAM" id="MobiDB-lite"/>
    </source>
</evidence>
<dbReference type="InterPro" id="IPR044898">
    <property type="entry name" value="CDI_dom_sf"/>
</dbReference>
<gene>
    <name evidence="5" type="ORF">CQW23_14282</name>
</gene>
<dbReference type="PANTHER" id="PTHR31973:SF179">
    <property type="entry name" value="PROTEIN FAR1-RELATED SEQUENCE"/>
    <property type="match status" value="1"/>
</dbReference>
<proteinExistence type="predicted"/>
<dbReference type="InterPro" id="IPR003175">
    <property type="entry name" value="CDI_dom"/>
</dbReference>
<dbReference type="PANTHER" id="PTHR31973">
    <property type="entry name" value="POLYPROTEIN, PUTATIVE-RELATED"/>
    <property type="match status" value="1"/>
</dbReference>
<feature type="compositionally biased region" description="Polar residues" evidence="2">
    <location>
        <begin position="250"/>
        <end position="267"/>
    </location>
</feature>
<dbReference type="InterPro" id="IPR018289">
    <property type="entry name" value="MULE_transposase_dom"/>
</dbReference>
<name>A0A2G2WIR2_CAPBA</name>
<evidence type="ECO:0000259" key="4">
    <source>
        <dbReference type="Pfam" id="PF10551"/>
    </source>
</evidence>
<comment type="caution">
    <text evidence="5">The sequence shown here is derived from an EMBL/GenBank/DDBJ whole genome shotgun (WGS) entry which is preliminary data.</text>
</comment>
<sequence>MKIKSDDYDLFIIGQYPNSFLSNGLVNYGEWIINDDESLTEFLTLPSDYASQIKLNILQVYVKKERTSHHAHSPAQTNVYTQLENPTNIDDARLSQYSNFFDMNVSQYFMSSNVPTQSLVPDLNETLNQSDWGLTLGETNNDDFLEQDYNYGQSSQLDWVDNARTSSNIPLSLNLDVAENNVSRDEHVISENIENVDQANYGELSQSHDSASNNADGGECLYDSSSSDDGVRFNSGQRSMSISPYPKQESIPQTSMQRPTSMSQSNNRPHFYSNEVLLLDHFQEAPDVFMDEHENNFVPTDQGCSFKLCATKDSSNNLWKIDKYIGGHTCNMGHCRGGHNNLDVDMIATVLVPYIEKTPRYPIKDCQMSVLNKFRKIISRRKAFLERKHAFEQVYGNWEASFCELPRFITAMKHFKSDGTHVYGKYDIKLLIVVGTDDNGSIFSLAFAIAANKSFDTWTKFLSDLHQHVVCGHQGIKLIADRHHGILESISAERNWQAHFAYHRYYLRHLKANYQTTYKSVWLKNLLWAAATATATQDKKFLLQIELIKGTHLPAYEWLMNLDLEKWTMHKNDGRRWGMLTMNNSKSFNGLLKYNFDPVNEKPLPGCYEWVKIDP</sequence>
<dbReference type="Pfam" id="PF10551">
    <property type="entry name" value="MULE"/>
    <property type="match status" value="1"/>
</dbReference>
<dbReference type="GO" id="GO:0051726">
    <property type="term" value="P:regulation of cell cycle"/>
    <property type="evidence" value="ECO:0007669"/>
    <property type="project" value="InterPro"/>
</dbReference>
<feature type="compositionally biased region" description="Polar residues" evidence="2">
    <location>
        <begin position="223"/>
        <end position="242"/>
    </location>
</feature>
<dbReference type="GO" id="GO:0005634">
    <property type="term" value="C:nucleus"/>
    <property type="evidence" value="ECO:0007669"/>
    <property type="project" value="InterPro"/>
</dbReference>
<dbReference type="AlphaFoldDB" id="A0A2G2WIR2"/>
<keyword evidence="1" id="KW-0649">Protein kinase inhibitor</keyword>
<evidence type="ECO:0000313" key="5">
    <source>
        <dbReference type="EMBL" id="PHT45124.1"/>
    </source>
</evidence>
<dbReference type="Pfam" id="PF02234">
    <property type="entry name" value="CDI"/>
    <property type="match status" value="1"/>
</dbReference>
<evidence type="ECO:0000313" key="6">
    <source>
        <dbReference type="Proteomes" id="UP000224567"/>
    </source>
</evidence>
<keyword evidence="6" id="KW-1185">Reference proteome</keyword>
<accession>A0A2G2WIR2</accession>
<reference evidence="5 6" key="1">
    <citation type="journal article" date="2017" name="Genome Biol.">
        <title>New reference genome sequences of hot pepper reveal the massive evolution of plant disease-resistance genes by retroduplication.</title>
        <authorList>
            <person name="Kim S."/>
            <person name="Park J."/>
            <person name="Yeom S.I."/>
            <person name="Kim Y.M."/>
            <person name="Seo E."/>
            <person name="Kim K.T."/>
            <person name="Kim M.S."/>
            <person name="Lee J.M."/>
            <person name="Cheong K."/>
            <person name="Shin H.S."/>
            <person name="Kim S.B."/>
            <person name="Han K."/>
            <person name="Lee J."/>
            <person name="Park M."/>
            <person name="Lee H.A."/>
            <person name="Lee H.Y."/>
            <person name="Lee Y."/>
            <person name="Oh S."/>
            <person name="Lee J.H."/>
            <person name="Choi E."/>
            <person name="Choi E."/>
            <person name="Lee S.E."/>
            <person name="Jeon J."/>
            <person name="Kim H."/>
            <person name="Choi G."/>
            <person name="Song H."/>
            <person name="Lee J."/>
            <person name="Lee S.C."/>
            <person name="Kwon J.K."/>
            <person name="Lee H.Y."/>
            <person name="Koo N."/>
            <person name="Hong Y."/>
            <person name="Kim R.W."/>
            <person name="Kang W.H."/>
            <person name="Huh J.H."/>
            <person name="Kang B.C."/>
            <person name="Yang T.J."/>
            <person name="Lee Y.H."/>
            <person name="Bennetzen J.L."/>
            <person name="Choi D."/>
        </authorList>
    </citation>
    <scope>NUCLEOTIDE SEQUENCE [LARGE SCALE GENOMIC DNA]</scope>
    <source>
        <strain evidence="6">cv. PBC81</strain>
    </source>
</reference>
<reference evidence="6" key="2">
    <citation type="journal article" date="2017" name="J. Anim. Genet.">
        <title>Multiple reference genome sequences of hot pepper reveal the massive evolution of plant disease resistance genes by retroduplication.</title>
        <authorList>
            <person name="Kim S."/>
            <person name="Park J."/>
            <person name="Yeom S.-I."/>
            <person name="Kim Y.-M."/>
            <person name="Seo E."/>
            <person name="Kim K.-T."/>
            <person name="Kim M.-S."/>
            <person name="Lee J.M."/>
            <person name="Cheong K."/>
            <person name="Shin H.-S."/>
            <person name="Kim S.-B."/>
            <person name="Han K."/>
            <person name="Lee J."/>
            <person name="Park M."/>
            <person name="Lee H.-A."/>
            <person name="Lee H.-Y."/>
            <person name="Lee Y."/>
            <person name="Oh S."/>
            <person name="Lee J.H."/>
            <person name="Choi E."/>
            <person name="Choi E."/>
            <person name="Lee S.E."/>
            <person name="Jeon J."/>
            <person name="Kim H."/>
            <person name="Choi G."/>
            <person name="Song H."/>
            <person name="Lee J."/>
            <person name="Lee S.-C."/>
            <person name="Kwon J.-K."/>
            <person name="Lee H.-Y."/>
            <person name="Koo N."/>
            <person name="Hong Y."/>
            <person name="Kim R.W."/>
            <person name="Kang W.-H."/>
            <person name="Huh J.H."/>
            <person name="Kang B.-C."/>
            <person name="Yang T.-J."/>
            <person name="Lee Y.-H."/>
            <person name="Bennetzen J.L."/>
            <person name="Choi D."/>
        </authorList>
    </citation>
    <scope>NUCLEOTIDE SEQUENCE [LARGE SCALE GENOMIC DNA]</scope>
    <source>
        <strain evidence="6">cv. PBC81</strain>
    </source>
</reference>